<name>A0A9Q9ELI6_9PEZI</name>
<evidence type="ECO:0000256" key="1">
    <source>
        <dbReference type="SAM" id="SignalP"/>
    </source>
</evidence>
<dbReference type="Proteomes" id="UP001056384">
    <property type="component" value="Chromosome 7"/>
</dbReference>
<dbReference type="InterPro" id="IPR045992">
    <property type="entry name" value="DUF5948"/>
</dbReference>
<dbReference type="AlphaFoldDB" id="A0A9Q9ELI6"/>
<gene>
    <name evidence="2" type="ORF">Slin15195_G084440</name>
</gene>
<dbReference type="EMBL" id="CP099424">
    <property type="protein sequence ID" value="USW55125.1"/>
    <property type="molecule type" value="Genomic_DNA"/>
</dbReference>
<protein>
    <submittedName>
        <fullName evidence="2">Uncharacterized protein</fullName>
    </submittedName>
</protein>
<keyword evidence="1" id="KW-0732">Signal</keyword>
<sequence>MQFKNIIITLAAVAVGVEGAVYDACKCHDRNTGLQNDWATERACNEYRDDIPARVKYYPDNHHACKPDTSVSDGDMIDNWLFGLKCWRQGEQFYQYCWGKKGPFDKQ</sequence>
<evidence type="ECO:0000313" key="2">
    <source>
        <dbReference type="EMBL" id="USW55125.1"/>
    </source>
</evidence>
<dbReference type="Pfam" id="PF19373">
    <property type="entry name" value="DUF5948"/>
    <property type="match status" value="1"/>
</dbReference>
<proteinExistence type="predicted"/>
<feature type="signal peptide" evidence="1">
    <location>
        <begin position="1"/>
        <end position="19"/>
    </location>
</feature>
<organism evidence="2 3">
    <name type="scientific">Septoria linicola</name>
    <dbReference type="NCBI Taxonomy" id="215465"/>
    <lineage>
        <taxon>Eukaryota</taxon>
        <taxon>Fungi</taxon>
        <taxon>Dikarya</taxon>
        <taxon>Ascomycota</taxon>
        <taxon>Pezizomycotina</taxon>
        <taxon>Dothideomycetes</taxon>
        <taxon>Dothideomycetidae</taxon>
        <taxon>Mycosphaerellales</taxon>
        <taxon>Mycosphaerellaceae</taxon>
        <taxon>Septoria</taxon>
    </lineage>
</organism>
<keyword evidence="3" id="KW-1185">Reference proteome</keyword>
<reference evidence="2" key="1">
    <citation type="submission" date="2022-06" db="EMBL/GenBank/DDBJ databases">
        <title>Complete genome sequences of two strains of the flax pathogen Septoria linicola.</title>
        <authorList>
            <person name="Lapalu N."/>
            <person name="Simon A."/>
            <person name="Demenou B."/>
            <person name="Paumier D."/>
            <person name="Guillot M.-P."/>
            <person name="Gout L."/>
            <person name="Valade R."/>
        </authorList>
    </citation>
    <scope>NUCLEOTIDE SEQUENCE</scope>
    <source>
        <strain evidence="2">SE15195</strain>
    </source>
</reference>
<evidence type="ECO:0000313" key="3">
    <source>
        <dbReference type="Proteomes" id="UP001056384"/>
    </source>
</evidence>
<accession>A0A9Q9ELI6</accession>
<feature type="chain" id="PRO_5040231816" evidence="1">
    <location>
        <begin position="20"/>
        <end position="107"/>
    </location>
</feature>